<dbReference type="Gene3D" id="3.30.1360.40">
    <property type="match status" value="1"/>
</dbReference>
<dbReference type="Gene3D" id="3.90.199.10">
    <property type="entry name" value="Topoisomerase II, domain 5"/>
    <property type="match status" value="1"/>
</dbReference>
<comment type="miscellaneous">
    <text evidence="8">Few gyrases are as efficient as E.coli at forming negative supercoils. Not all organisms have 2 type II topoisomerases; in organisms with a single type II topoisomerase this enzyme also has to decatenate newly replicated chromosomes.</text>
</comment>
<comment type="subcellular location">
    <subcellularLocation>
        <location evidence="8">Cytoplasm</location>
    </subcellularLocation>
</comment>
<evidence type="ECO:0000256" key="9">
    <source>
        <dbReference type="PROSITE-ProRule" id="PRU01384"/>
    </source>
</evidence>
<accession>A0ABZ0UQ93</accession>
<dbReference type="Pfam" id="PF00521">
    <property type="entry name" value="DNA_topoisoIV"/>
    <property type="match status" value="1"/>
</dbReference>
<keyword evidence="5 8" id="KW-0799">Topoisomerase</keyword>
<dbReference type="NCBIfam" id="NF004043">
    <property type="entry name" value="PRK05560.1"/>
    <property type="match status" value="1"/>
</dbReference>
<dbReference type="HAMAP" id="MF_01897">
    <property type="entry name" value="GyrA"/>
    <property type="match status" value="1"/>
</dbReference>
<feature type="short sequence motif" description="GyrA-box" evidence="8">
    <location>
        <begin position="550"/>
        <end position="556"/>
    </location>
</feature>
<dbReference type="NCBIfam" id="NF004044">
    <property type="entry name" value="PRK05561.1"/>
    <property type="match status" value="1"/>
</dbReference>
<dbReference type="CDD" id="cd00187">
    <property type="entry name" value="TOP4c"/>
    <property type="match status" value="1"/>
</dbReference>
<dbReference type="SMART" id="SM00434">
    <property type="entry name" value="TOP4c"/>
    <property type="match status" value="1"/>
</dbReference>
<feature type="domain" description="Topo IIA-type catalytic" evidence="10">
    <location>
        <begin position="35"/>
        <end position="529"/>
    </location>
</feature>
<dbReference type="PANTHER" id="PTHR43493:SF5">
    <property type="entry name" value="DNA GYRASE SUBUNIT A, CHLOROPLASTIC_MITOCHONDRIAL"/>
    <property type="match status" value="1"/>
</dbReference>
<keyword evidence="6 8" id="KW-0238">DNA-binding</keyword>
<keyword evidence="4 8" id="KW-0067">ATP-binding</keyword>
<dbReference type="InterPro" id="IPR013757">
    <property type="entry name" value="Topo_IIA_A_a_sf"/>
</dbReference>
<dbReference type="Proteomes" id="UP001326613">
    <property type="component" value="Chromosome"/>
</dbReference>
<name>A0ABZ0UQ93_9RICK</name>
<dbReference type="InterPro" id="IPR006691">
    <property type="entry name" value="GyrA/parC_rep"/>
</dbReference>
<evidence type="ECO:0000313" key="11">
    <source>
        <dbReference type="EMBL" id="WPY00212.1"/>
    </source>
</evidence>
<comment type="function">
    <text evidence="8">A type II topoisomerase that negatively supercoils closed circular double-stranded (ds) DNA in an ATP-dependent manner to modulate DNA topology and maintain chromosomes in an underwound state. Negative supercoiling favors strand separation, and DNA replication, transcription, recombination and repair, all of which involve strand separation. Also able to catalyze the interconversion of other topological isomers of dsDNA rings, including catenanes and knotted rings. Type II topoisomerases break and join 2 DNA strands simultaneously in an ATP-dependent manner.</text>
</comment>
<evidence type="ECO:0000256" key="6">
    <source>
        <dbReference type="ARBA" id="ARBA00023125"/>
    </source>
</evidence>
<dbReference type="Gene3D" id="1.10.268.10">
    <property type="entry name" value="Topoisomerase, domain 3"/>
    <property type="match status" value="1"/>
</dbReference>
<keyword evidence="7 8" id="KW-0413">Isomerase</keyword>
<dbReference type="NCBIfam" id="TIGR01063">
    <property type="entry name" value="gyrA"/>
    <property type="match status" value="1"/>
</dbReference>
<dbReference type="InterPro" id="IPR013760">
    <property type="entry name" value="Topo_IIA-like_dom_sf"/>
</dbReference>
<evidence type="ECO:0000256" key="2">
    <source>
        <dbReference type="ARBA" id="ARBA00008263"/>
    </source>
</evidence>
<gene>
    <name evidence="8" type="primary">gyrA</name>
    <name evidence="11" type="ORF">Trichorick_00084</name>
</gene>
<feature type="active site" description="O-(5'-phospho-DNA)-tyrosine intermediate" evidence="8 9">
    <location>
        <position position="123"/>
    </location>
</feature>
<dbReference type="EC" id="5.6.2.2" evidence="8"/>
<organism evidence="11 12">
    <name type="scientific">Candidatus Trichorickettsia mobilis</name>
    <dbReference type="NCBI Taxonomy" id="1346319"/>
    <lineage>
        <taxon>Bacteria</taxon>
        <taxon>Pseudomonadati</taxon>
        <taxon>Pseudomonadota</taxon>
        <taxon>Alphaproteobacteria</taxon>
        <taxon>Rickettsiales</taxon>
        <taxon>Rickettsiaceae</taxon>
        <taxon>Rickettsieae</taxon>
        <taxon>Candidatus Trichorickettsia</taxon>
    </lineage>
</organism>
<protein>
    <recommendedName>
        <fullName evidence="8">DNA gyrase subunit A</fullName>
        <ecNumber evidence="8">5.6.2.2</ecNumber>
    </recommendedName>
</protein>
<dbReference type="Gene3D" id="2.120.10.90">
    <property type="entry name" value="DNA gyrase/topoisomerase IV, subunit A, C-terminal"/>
    <property type="match status" value="1"/>
</dbReference>
<dbReference type="Pfam" id="PF03989">
    <property type="entry name" value="DNA_gyraseA_C"/>
    <property type="match status" value="6"/>
</dbReference>
<dbReference type="InterPro" id="IPR002205">
    <property type="entry name" value="Topo_IIA_dom_A"/>
</dbReference>
<sequence>MDNTDHNNFAPVSLEEEMKRSYLDYAMSVIVSRAIPDVRDGLKPVHRRILYAMHEAGFIATKAHRKSARIVGDVIGKYHPHGDGAVYDSLVRMAQDFSLRVPLIDGQGNFGSMDGDSAAAMRYTESRLAKISHNLLADIDKNTVDFIPNYDGSESEPSVLPSMFPNLLVNGGGGIAVGMATNIPPHNLGEVIDACCLYVDNNDIDILELLSAIKGPDFPTGGIILGTNGIKSAYLTGRGSILIRGRTEIEEQGNRQAIIITEIPYMVNKSKLVEKIAELVRDKRIEGISDLRDESNKAGVRVVIEIKRDAVTEVVRSQLYSYTQLQTSFGVIMLALDNGLPKVMNLKDIISSFVNFRETVITRRTIYLLNKARDKAHILLGLRIAVNNIDEVIRIIRAASDPLQAKEQLMQRAWDIADIIDLIKLVDDKAEFTTANTCHFTEAQAKAILEMRLQRLTAMEKNKLEQDLTELAQEIADYLEILSSRPKLLGILKDELILIKNEFTTPRLTSIEEGNFDTDMEELIQREDMVVTVTHSGYIKRVPLATYRAQNRGGKGRSGLSMKDEDITTQIFVGSTHTPMLFFSNIGQVYSLKLYKLPLGNPQSKGRPIINILPLQTGETITNIMPLPENENELDNLNIMFVTSKGNVRRNDLSDFKRIQANGKIAIRLDQDDTLVSVKVCKEDEHILLATKCGKAIRFPVNSVRVFKSRTSDGVHGMRLAANDQVISMTVLKGISCTMDERQAYLSIPIENRLAIAAGADFDPQQFDVNLSKEQIINMAMLEELILTVAENGFGKRTSAYEYRITDRGGSGIVNMDLSDKTGNVVAVMPAGVTDELMLITNNGKLIRCKLESVRVTGRSTSGVILFKMEAGEKVSSASLIVDSAETEDTDINNGEV</sequence>
<dbReference type="SUPFAM" id="SSF101904">
    <property type="entry name" value="GyrA/ParC C-terminal domain-like"/>
    <property type="match status" value="1"/>
</dbReference>
<dbReference type="InterPro" id="IPR005743">
    <property type="entry name" value="GyrA"/>
</dbReference>
<dbReference type="SUPFAM" id="SSF56719">
    <property type="entry name" value="Type II DNA topoisomerase"/>
    <property type="match status" value="1"/>
</dbReference>
<evidence type="ECO:0000256" key="1">
    <source>
        <dbReference type="ARBA" id="ARBA00000185"/>
    </source>
</evidence>
<dbReference type="InterPro" id="IPR050220">
    <property type="entry name" value="Type_II_DNA_Topoisomerases"/>
</dbReference>
<dbReference type="EMBL" id="CP112932">
    <property type="protein sequence ID" value="WPY00212.1"/>
    <property type="molecule type" value="Genomic_DNA"/>
</dbReference>
<keyword evidence="3 8" id="KW-0547">Nucleotide-binding</keyword>
<evidence type="ECO:0000256" key="7">
    <source>
        <dbReference type="ARBA" id="ARBA00023235"/>
    </source>
</evidence>
<comment type="similarity">
    <text evidence="2 8">Belongs to the type II topoisomerase GyrA/ParC subunit family.</text>
</comment>
<comment type="subunit">
    <text evidence="8">Heterotetramer, composed of two GyrA and two GyrB chains. In the heterotetramer, GyrA contains the active site tyrosine that forms a transient covalent intermediate with DNA, while GyrB binds cofactors and catalyzes ATP hydrolysis.</text>
</comment>
<dbReference type="PROSITE" id="PS52040">
    <property type="entry name" value="TOPO_IIA"/>
    <property type="match status" value="1"/>
</dbReference>
<evidence type="ECO:0000259" key="10">
    <source>
        <dbReference type="PROSITE" id="PS52040"/>
    </source>
</evidence>
<evidence type="ECO:0000313" key="12">
    <source>
        <dbReference type="Proteomes" id="UP001326613"/>
    </source>
</evidence>
<evidence type="ECO:0000256" key="8">
    <source>
        <dbReference type="HAMAP-Rule" id="MF_01897"/>
    </source>
</evidence>
<dbReference type="PANTHER" id="PTHR43493">
    <property type="entry name" value="DNA GYRASE/TOPOISOMERASE SUBUNIT A"/>
    <property type="match status" value="1"/>
</dbReference>
<dbReference type="InterPro" id="IPR035516">
    <property type="entry name" value="Gyrase/topoIV_suA_C"/>
</dbReference>
<proteinExistence type="inferred from homology"/>
<keyword evidence="8" id="KW-0963">Cytoplasm</keyword>
<keyword evidence="12" id="KW-1185">Reference proteome</keyword>
<evidence type="ECO:0000256" key="4">
    <source>
        <dbReference type="ARBA" id="ARBA00022840"/>
    </source>
</evidence>
<dbReference type="InterPro" id="IPR013758">
    <property type="entry name" value="Topo_IIA_A/C_ab"/>
</dbReference>
<evidence type="ECO:0000256" key="5">
    <source>
        <dbReference type="ARBA" id="ARBA00023029"/>
    </source>
</evidence>
<comment type="catalytic activity">
    <reaction evidence="1 8 9">
        <text>ATP-dependent breakage, passage and rejoining of double-stranded DNA.</text>
        <dbReference type="EC" id="5.6.2.2"/>
    </reaction>
</comment>
<reference evidence="11 12" key="1">
    <citation type="submission" date="2022-10" db="EMBL/GenBank/DDBJ databases">
        <title>Host association and intracellularity evolved multiple times independently in the Rickettsiales.</title>
        <authorList>
            <person name="Castelli M."/>
            <person name="Nardi T."/>
            <person name="Gammuto L."/>
            <person name="Bellinzona G."/>
            <person name="Sabaneyeva E."/>
            <person name="Potekhin A."/>
            <person name="Serra V."/>
            <person name="Petroni G."/>
            <person name="Sassera D."/>
        </authorList>
    </citation>
    <scope>NUCLEOTIDE SEQUENCE [LARGE SCALE GENOMIC DNA]</scope>
    <source>
        <strain evidence="11 12">Kr 154-4</strain>
    </source>
</reference>
<evidence type="ECO:0000256" key="3">
    <source>
        <dbReference type="ARBA" id="ARBA00022741"/>
    </source>
</evidence>